<keyword evidence="6 9" id="KW-0449">Lipoprotein</keyword>
<name>Q1AZP5_RUBXD</name>
<protein>
    <submittedName>
        <fullName evidence="9">Basic membrane lipoprotein</fullName>
    </submittedName>
</protein>
<keyword evidence="10" id="KW-1185">Reference proteome</keyword>
<dbReference type="GO" id="GO:0005886">
    <property type="term" value="C:plasma membrane"/>
    <property type="evidence" value="ECO:0007669"/>
    <property type="project" value="UniProtKB-SubCell"/>
</dbReference>
<keyword evidence="4 7" id="KW-0732">Signal</keyword>
<comment type="similarity">
    <text evidence="2">Belongs to the BMP lipoprotein family.</text>
</comment>
<dbReference type="AlphaFoldDB" id="Q1AZP5"/>
<dbReference type="eggNOG" id="COG1744">
    <property type="taxonomic scope" value="Bacteria"/>
</dbReference>
<evidence type="ECO:0000256" key="7">
    <source>
        <dbReference type="SAM" id="SignalP"/>
    </source>
</evidence>
<dbReference type="Pfam" id="PF02608">
    <property type="entry name" value="Bmp"/>
    <property type="match status" value="1"/>
</dbReference>
<dbReference type="SUPFAM" id="SSF53822">
    <property type="entry name" value="Periplasmic binding protein-like I"/>
    <property type="match status" value="1"/>
</dbReference>
<sequence length="356" mass="37341">MQAGRLGILSVLAAALLALAAACGGGGGGGEQQGGGGGGGEAEVRPAMVTDVGGLGDQSFNDSAYRGLKRAGEEFGVKVEVLESNAPTDYVNNLSQLAESGYSPVFAIGFLMTDAVTEVSQQFPDTQFAIVDSVVEQPNVASLVFREQEGSYLAGVVAGLMTQEETPYTNPDDKVVGFLGGQESDLIRKFQAGYEAGVEAACPDCEVLVQYAGTTPEAFNDPARGKEIALQQINEGADIIYHASGATGAGLFEAAREQKIFAIGVDSDQAKLFPDAPILTSVVKRVDNAVFQTIEAARGGEFPGGEVQEFGLEDGGLSLAPFYRFDRFVPQKVKDEVDRAREGIISGEIKVPEKPQ</sequence>
<feature type="signal peptide" evidence="7">
    <location>
        <begin position="1"/>
        <end position="20"/>
    </location>
</feature>
<reference evidence="9 10" key="1">
    <citation type="submission" date="2006-06" db="EMBL/GenBank/DDBJ databases">
        <title>Complete sequence of Rubrobacter xylanophilus DSM 9941.</title>
        <authorList>
            <consortium name="US DOE Joint Genome Institute"/>
            <person name="Copeland A."/>
            <person name="Lucas S."/>
            <person name="Lapidus A."/>
            <person name="Barry K."/>
            <person name="Detter J.C."/>
            <person name="Glavina del Rio T."/>
            <person name="Hammon N."/>
            <person name="Israni S."/>
            <person name="Dalin E."/>
            <person name="Tice H."/>
            <person name="Pitluck S."/>
            <person name="Munk A.C."/>
            <person name="Brettin T."/>
            <person name="Bruce D."/>
            <person name="Han C."/>
            <person name="Tapia R."/>
            <person name="Gilna P."/>
            <person name="Schmutz J."/>
            <person name="Larimer F."/>
            <person name="Land M."/>
            <person name="Hauser L."/>
            <person name="Kyrpides N."/>
            <person name="Lykidis A."/>
            <person name="da Costa M.S."/>
            <person name="Rainey F.A."/>
            <person name="Empadinhas N."/>
            <person name="Jolivet E."/>
            <person name="Battista J.R."/>
            <person name="Richardson P."/>
        </authorList>
    </citation>
    <scope>NUCLEOTIDE SEQUENCE [LARGE SCALE GENOMIC DNA]</scope>
    <source>
        <strain evidence="10">DSM 9941 / NBRC 16129 / PRD-1</strain>
    </source>
</reference>
<proteinExistence type="inferred from homology"/>
<evidence type="ECO:0000256" key="1">
    <source>
        <dbReference type="ARBA" id="ARBA00004193"/>
    </source>
</evidence>
<evidence type="ECO:0000256" key="3">
    <source>
        <dbReference type="ARBA" id="ARBA00022475"/>
    </source>
</evidence>
<dbReference type="OrthoDB" id="9784230at2"/>
<evidence type="ECO:0000256" key="6">
    <source>
        <dbReference type="ARBA" id="ARBA00023288"/>
    </source>
</evidence>
<dbReference type="PhylomeDB" id="Q1AZP5"/>
<evidence type="ECO:0000256" key="4">
    <source>
        <dbReference type="ARBA" id="ARBA00022729"/>
    </source>
</evidence>
<dbReference type="CDD" id="cd06354">
    <property type="entry name" value="PBP1_PrnA-like"/>
    <property type="match status" value="1"/>
</dbReference>
<gene>
    <name evidence="9" type="ordered locus">Rxyl_0155</name>
</gene>
<dbReference type="KEGG" id="rxy:Rxyl_0155"/>
<evidence type="ECO:0000313" key="9">
    <source>
        <dbReference type="EMBL" id="ABG03133.1"/>
    </source>
</evidence>
<evidence type="ECO:0000256" key="5">
    <source>
        <dbReference type="ARBA" id="ARBA00023136"/>
    </source>
</evidence>
<accession>Q1AZP5</accession>
<keyword evidence="5" id="KW-0472">Membrane</keyword>
<evidence type="ECO:0000256" key="2">
    <source>
        <dbReference type="ARBA" id="ARBA00008610"/>
    </source>
</evidence>
<dbReference type="Gene3D" id="3.40.50.2300">
    <property type="match status" value="2"/>
</dbReference>
<dbReference type="Proteomes" id="UP000006637">
    <property type="component" value="Chromosome"/>
</dbReference>
<dbReference type="InterPro" id="IPR028082">
    <property type="entry name" value="Peripla_BP_I"/>
</dbReference>
<dbReference type="EMBL" id="CP000386">
    <property type="protein sequence ID" value="ABG03133.1"/>
    <property type="molecule type" value="Genomic_DNA"/>
</dbReference>
<evidence type="ECO:0000259" key="8">
    <source>
        <dbReference type="Pfam" id="PF02608"/>
    </source>
</evidence>
<keyword evidence="3" id="KW-1003">Cell membrane</keyword>
<dbReference type="PANTHER" id="PTHR34296">
    <property type="entry name" value="TRANSCRIPTIONAL ACTIVATOR PROTEIN MED"/>
    <property type="match status" value="1"/>
</dbReference>
<dbReference type="STRING" id="266117.Rxyl_0155"/>
<feature type="chain" id="PRO_5004187759" evidence="7">
    <location>
        <begin position="21"/>
        <end position="356"/>
    </location>
</feature>
<dbReference type="InterPro" id="IPR003760">
    <property type="entry name" value="PnrA-like"/>
</dbReference>
<comment type="subcellular location">
    <subcellularLocation>
        <location evidence="1">Cell membrane</location>
        <topology evidence="1">Lipid-anchor</topology>
    </subcellularLocation>
</comment>
<evidence type="ECO:0000313" key="10">
    <source>
        <dbReference type="Proteomes" id="UP000006637"/>
    </source>
</evidence>
<feature type="domain" description="ABC transporter substrate-binding protein PnrA-like" evidence="8">
    <location>
        <begin position="47"/>
        <end position="353"/>
    </location>
</feature>
<dbReference type="InterPro" id="IPR050957">
    <property type="entry name" value="BMP_lipoprotein"/>
</dbReference>
<dbReference type="PROSITE" id="PS51257">
    <property type="entry name" value="PROKAR_LIPOPROTEIN"/>
    <property type="match status" value="1"/>
</dbReference>
<dbReference type="PANTHER" id="PTHR34296:SF2">
    <property type="entry name" value="ABC TRANSPORTER GUANOSINE-BINDING PROTEIN NUPN"/>
    <property type="match status" value="1"/>
</dbReference>
<dbReference type="HOGENOM" id="CLU_038813_0_0_11"/>
<organism evidence="9 10">
    <name type="scientific">Rubrobacter xylanophilus (strain DSM 9941 / JCM 11954 / NBRC 16129 / PRD-1)</name>
    <dbReference type="NCBI Taxonomy" id="266117"/>
    <lineage>
        <taxon>Bacteria</taxon>
        <taxon>Bacillati</taxon>
        <taxon>Actinomycetota</taxon>
        <taxon>Rubrobacteria</taxon>
        <taxon>Rubrobacterales</taxon>
        <taxon>Rubrobacteraceae</taxon>
        <taxon>Rubrobacter</taxon>
    </lineage>
</organism>